<gene>
    <name evidence="2" type="ORF">EUA07_16015</name>
</gene>
<comment type="caution">
    <text evidence="2">The sequence shown here is derived from an EMBL/GenBank/DDBJ whole genome shotgun (WGS) entry which is preliminary data.</text>
</comment>
<keyword evidence="3" id="KW-1185">Reference proteome</keyword>
<sequence>MTERPGARLARRPLHFFLLLDCSGSMASRGKMTALNTAVREVLPHLAETSYGNPHAEVSVRVVAFSTGAHWHVEAPTHPDELVWRDLEAGGYTDLGAAIDLLGTALTVPPMEDRALPPAVVLVSDGMPTDDFEVAMARLLALPWGARAVRMAVAIGQDADYETLAAFIADPALEPVTASNPEQLMMALRWATVHVARAASSLAPAAPPPVHVTAWSADSGEETVW</sequence>
<dbReference type="Gene3D" id="3.40.50.410">
    <property type="entry name" value="von Willebrand factor, type A domain"/>
    <property type="match status" value="1"/>
</dbReference>
<dbReference type="PROSITE" id="PS50234">
    <property type="entry name" value="VWFA"/>
    <property type="match status" value="1"/>
</dbReference>
<dbReference type="SUPFAM" id="SSF53300">
    <property type="entry name" value="vWA-like"/>
    <property type="match status" value="1"/>
</dbReference>
<feature type="domain" description="VWFA" evidence="1">
    <location>
        <begin position="15"/>
        <end position="164"/>
    </location>
</feature>
<evidence type="ECO:0000313" key="2">
    <source>
        <dbReference type="EMBL" id="RYB99651.1"/>
    </source>
</evidence>
<evidence type="ECO:0000313" key="3">
    <source>
        <dbReference type="Proteomes" id="UP000293291"/>
    </source>
</evidence>
<dbReference type="InterPro" id="IPR002035">
    <property type="entry name" value="VWF_A"/>
</dbReference>
<dbReference type="OrthoDB" id="9806395at2"/>
<accession>A0A4Q2SC68</accession>
<reference evidence="2 3" key="1">
    <citation type="submission" date="2019-01" db="EMBL/GenBank/DDBJ databases">
        <title>Novel species of Nocardioides.</title>
        <authorList>
            <person name="Liu Q."/>
            <person name="Xin Y.-H."/>
        </authorList>
    </citation>
    <scope>NUCLEOTIDE SEQUENCE [LARGE SCALE GENOMIC DNA]</scope>
    <source>
        <strain evidence="2 3">CGMCC 4.6875</strain>
    </source>
</reference>
<dbReference type="Proteomes" id="UP000293291">
    <property type="component" value="Unassembled WGS sequence"/>
</dbReference>
<dbReference type="Pfam" id="PF13519">
    <property type="entry name" value="VWA_2"/>
    <property type="match status" value="1"/>
</dbReference>
<organism evidence="2 3">
    <name type="scientific">Nocardioides ganghwensis</name>
    <dbReference type="NCBI Taxonomy" id="252230"/>
    <lineage>
        <taxon>Bacteria</taxon>
        <taxon>Bacillati</taxon>
        <taxon>Actinomycetota</taxon>
        <taxon>Actinomycetes</taxon>
        <taxon>Propionibacteriales</taxon>
        <taxon>Nocardioidaceae</taxon>
        <taxon>Nocardioides</taxon>
    </lineage>
</organism>
<protein>
    <submittedName>
        <fullName evidence="2">VWA domain-containing protein</fullName>
    </submittedName>
</protein>
<name>A0A4Q2SC68_9ACTN</name>
<dbReference type="EMBL" id="SDWU01000018">
    <property type="protein sequence ID" value="RYB99651.1"/>
    <property type="molecule type" value="Genomic_DNA"/>
</dbReference>
<dbReference type="InterPro" id="IPR036465">
    <property type="entry name" value="vWFA_dom_sf"/>
</dbReference>
<dbReference type="AlphaFoldDB" id="A0A4Q2SC68"/>
<proteinExistence type="predicted"/>
<dbReference type="RefSeq" id="WP_129456182.1">
    <property type="nucleotide sequence ID" value="NZ_JACXYX010000005.1"/>
</dbReference>
<evidence type="ECO:0000259" key="1">
    <source>
        <dbReference type="PROSITE" id="PS50234"/>
    </source>
</evidence>
<dbReference type="SMART" id="SM00327">
    <property type="entry name" value="VWA"/>
    <property type="match status" value="1"/>
</dbReference>